<evidence type="ECO:0000256" key="1">
    <source>
        <dbReference type="ARBA" id="ARBA00023015"/>
    </source>
</evidence>
<dbReference type="Pfam" id="PF12852">
    <property type="entry name" value="Cupin_6"/>
    <property type="match status" value="1"/>
</dbReference>
<keyword evidence="1" id="KW-0805">Transcription regulation</keyword>
<reference evidence="5 6" key="1">
    <citation type="submission" date="2019-03" db="EMBL/GenBank/DDBJ databases">
        <title>Genomic Encyclopedia of Type Strains, Phase IV (KMG-IV): sequencing the most valuable type-strain genomes for metagenomic binning, comparative biology and taxonomic classification.</title>
        <authorList>
            <person name="Goeker M."/>
        </authorList>
    </citation>
    <scope>NUCLEOTIDE SEQUENCE [LARGE SCALE GENOMIC DNA]</scope>
    <source>
        <strain evidence="5 6">DSM 45765</strain>
    </source>
</reference>
<name>A0A4R2QTB7_9PSEU</name>
<dbReference type="GO" id="GO:0043565">
    <property type="term" value="F:sequence-specific DNA binding"/>
    <property type="evidence" value="ECO:0007669"/>
    <property type="project" value="InterPro"/>
</dbReference>
<proteinExistence type="predicted"/>
<dbReference type="PANTHER" id="PTHR46796:SF13">
    <property type="entry name" value="HTH-TYPE TRANSCRIPTIONAL ACTIVATOR RHAS"/>
    <property type="match status" value="1"/>
</dbReference>
<evidence type="ECO:0000256" key="2">
    <source>
        <dbReference type="ARBA" id="ARBA00023125"/>
    </source>
</evidence>
<dbReference type="EMBL" id="SLXQ01000006">
    <property type="protein sequence ID" value="TCP51958.1"/>
    <property type="molecule type" value="Genomic_DNA"/>
</dbReference>
<accession>A0A4R2QTB7</accession>
<dbReference type="AlphaFoldDB" id="A0A4R2QTB7"/>
<sequence>MLDHPRAHDVFTVRVVMRAPWAVAVRDRAALTLAMVTSGQSVLRHGADEWTIRPGDVVLVRGPDPYLVGDLQGSEPIAVIGPDQRCTSPEGVELHQTMTHGLRLWGNDPAGPDSVLIASYADVGEVGRLVSDVLPTVTHLPAGQVDPTLVDLLGREVGSDALGQGAVLDRLVDVLLIAAIRGWITTHRSALPGWLAGGDDPAVATALAAIHEHPERAWSVAGLARLASVSRATLAARFREQIGEPPISYLTRWRLTLARDLLADRALTLETIAERIGYGSAFALSNAFRQHYGRSPTEHRRRLAVQREPLQPGGVDLPAVRKSVR</sequence>
<dbReference type="PROSITE" id="PS01124">
    <property type="entry name" value="HTH_ARAC_FAMILY_2"/>
    <property type="match status" value="1"/>
</dbReference>
<dbReference type="SUPFAM" id="SSF46689">
    <property type="entry name" value="Homeodomain-like"/>
    <property type="match status" value="2"/>
</dbReference>
<keyword evidence="2" id="KW-0238">DNA-binding</keyword>
<dbReference type="PANTHER" id="PTHR46796">
    <property type="entry name" value="HTH-TYPE TRANSCRIPTIONAL ACTIVATOR RHAS-RELATED"/>
    <property type="match status" value="1"/>
</dbReference>
<comment type="caution">
    <text evidence="5">The sequence shown here is derived from an EMBL/GenBank/DDBJ whole genome shotgun (WGS) entry which is preliminary data.</text>
</comment>
<dbReference type="InterPro" id="IPR009057">
    <property type="entry name" value="Homeodomain-like_sf"/>
</dbReference>
<keyword evidence="3" id="KW-0804">Transcription</keyword>
<dbReference type="GO" id="GO:0003700">
    <property type="term" value="F:DNA-binding transcription factor activity"/>
    <property type="evidence" value="ECO:0007669"/>
    <property type="project" value="InterPro"/>
</dbReference>
<dbReference type="Gene3D" id="1.10.10.60">
    <property type="entry name" value="Homeodomain-like"/>
    <property type="match status" value="1"/>
</dbReference>
<dbReference type="SMART" id="SM00342">
    <property type="entry name" value="HTH_ARAC"/>
    <property type="match status" value="1"/>
</dbReference>
<evidence type="ECO:0000313" key="5">
    <source>
        <dbReference type="EMBL" id="TCP51958.1"/>
    </source>
</evidence>
<protein>
    <submittedName>
        <fullName evidence="5">Helix-turn-helix protein</fullName>
    </submittedName>
</protein>
<gene>
    <name evidence="5" type="ORF">EV191_106122</name>
</gene>
<evidence type="ECO:0000256" key="3">
    <source>
        <dbReference type="ARBA" id="ARBA00023163"/>
    </source>
</evidence>
<evidence type="ECO:0000313" key="6">
    <source>
        <dbReference type="Proteomes" id="UP000294911"/>
    </source>
</evidence>
<feature type="domain" description="HTH araC/xylS-type" evidence="4">
    <location>
        <begin position="204"/>
        <end position="302"/>
    </location>
</feature>
<evidence type="ECO:0000259" key="4">
    <source>
        <dbReference type="PROSITE" id="PS01124"/>
    </source>
</evidence>
<dbReference type="Proteomes" id="UP000294911">
    <property type="component" value="Unassembled WGS sequence"/>
</dbReference>
<dbReference type="InterPro" id="IPR032783">
    <property type="entry name" value="AraC_lig"/>
</dbReference>
<keyword evidence="6" id="KW-1185">Reference proteome</keyword>
<dbReference type="InterPro" id="IPR050204">
    <property type="entry name" value="AraC_XylS_family_regulators"/>
</dbReference>
<dbReference type="PROSITE" id="PS00041">
    <property type="entry name" value="HTH_ARAC_FAMILY_1"/>
    <property type="match status" value="1"/>
</dbReference>
<organism evidence="5 6">
    <name type="scientific">Tamaricihabitans halophyticus</name>
    <dbReference type="NCBI Taxonomy" id="1262583"/>
    <lineage>
        <taxon>Bacteria</taxon>
        <taxon>Bacillati</taxon>
        <taxon>Actinomycetota</taxon>
        <taxon>Actinomycetes</taxon>
        <taxon>Pseudonocardiales</taxon>
        <taxon>Pseudonocardiaceae</taxon>
        <taxon>Tamaricihabitans</taxon>
    </lineage>
</organism>
<dbReference type="InterPro" id="IPR018062">
    <property type="entry name" value="HTH_AraC-typ_CS"/>
</dbReference>
<dbReference type="Pfam" id="PF12833">
    <property type="entry name" value="HTH_18"/>
    <property type="match status" value="1"/>
</dbReference>
<dbReference type="InterPro" id="IPR018060">
    <property type="entry name" value="HTH_AraC"/>
</dbReference>